<name>A0A3L8ACQ8_9BACE</name>
<keyword evidence="3" id="KW-0547">Nucleotide-binding</keyword>
<dbReference type="PROSITE" id="PS50011">
    <property type="entry name" value="PROTEIN_KINASE_DOM"/>
    <property type="match status" value="1"/>
</dbReference>
<keyword evidence="1 8" id="KW-0723">Serine/threonine-protein kinase</keyword>
<keyword evidence="6" id="KW-1133">Transmembrane helix</keyword>
<evidence type="ECO:0000259" key="7">
    <source>
        <dbReference type="PROSITE" id="PS50011"/>
    </source>
</evidence>
<dbReference type="InterPro" id="IPR008271">
    <property type="entry name" value="Ser/Thr_kinase_AS"/>
</dbReference>
<dbReference type="PANTHER" id="PTHR24345:SF0">
    <property type="entry name" value="CELL CYCLE SERINE_THREONINE-PROTEIN KINASE CDC5_MSD2"/>
    <property type="match status" value="1"/>
</dbReference>
<dbReference type="GO" id="GO:0005524">
    <property type="term" value="F:ATP binding"/>
    <property type="evidence" value="ECO:0007669"/>
    <property type="project" value="UniProtKB-KW"/>
</dbReference>
<dbReference type="RefSeq" id="WP_121765961.1">
    <property type="nucleotide sequence ID" value="NZ_RAZM01000021.1"/>
</dbReference>
<proteinExistence type="predicted"/>
<dbReference type="Pfam" id="PF00069">
    <property type="entry name" value="Pkinase"/>
    <property type="match status" value="1"/>
</dbReference>
<feature type="domain" description="Protein kinase" evidence="7">
    <location>
        <begin position="1"/>
        <end position="320"/>
    </location>
</feature>
<dbReference type="STRING" id="1235814.GCA_000613385_02211"/>
<dbReference type="CDD" id="cd14014">
    <property type="entry name" value="STKc_PknB_like"/>
    <property type="match status" value="1"/>
</dbReference>
<comment type="caution">
    <text evidence="8">The sequence shown here is derived from an EMBL/GenBank/DDBJ whole genome shotgun (WGS) entry which is preliminary data.</text>
</comment>
<feature type="transmembrane region" description="Helical" evidence="6">
    <location>
        <begin position="256"/>
        <end position="277"/>
    </location>
</feature>
<keyword evidence="6" id="KW-0812">Transmembrane</keyword>
<keyword evidence="5" id="KW-0067">ATP-binding</keyword>
<protein>
    <submittedName>
        <fullName evidence="8">Serine/threonine protein kinase</fullName>
    </submittedName>
</protein>
<dbReference type="SUPFAM" id="SSF56112">
    <property type="entry name" value="Protein kinase-like (PK-like)"/>
    <property type="match status" value="1"/>
</dbReference>
<evidence type="ECO:0000256" key="4">
    <source>
        <dbReference type="ARBA" id="ARBA00022777"/>
    </source>
</evidence>
<evidence type="ECO:0000256" key="1">
    <source>
        <dbReference type="ARBA" id="ARBA00022527"/>
    </source>
</evidence>
<dbReference type="InterPro" id="IPR000719">
    <property type="entry name" value="Prot_kinase_dom"/>
</dbReference>
<reference evidence="8 9" key="1">
    <citation type="submission" date="2018-09" db="EMBL/GenBank/DDBJ databases">
        <title>Murine metabolic-syndrome-specific gut microbial biobank.</title>
        <authorList>
            <person name="Liu C."/>
        </authorList>
    </citation>
    <scope>NUCLEOTIDE SEQUENCE [LARGE SCALE GENOMIC DNA]</scope>
    <source>
        <strain evidence="8 9">0.1X-D8-26</strain>
    </source>
</reference>
<evidence type="ECO:0000313" key="8">
    <source>
        <dbReference type="EMBL" id="RLT80373.1"/>
    </source>
</evidence>
<evidence type="ECO:0000313" key="9">
    <source>
        <dbReference type="Proteomes" id="UP000267159"/>
    </source>
</evidence>
<dbReference type="PROSITE" id="PS00108">
    <property type="entry name" value="PROTEIN_KINASE_ST"/>
    <property type="match status" value="1"/>
</dbReference>
<keyword evidence="2" id="KW-0808">Transferase</keyword>
<dbReference type="SMART" id="SM00220">
    <property type="entry name" value="S_TKc"/>
    <property type="match status" value="1"/>
</dbReference>
<dbReference type="AlphaFoldDB" id="A0A3L8ACQ8"/>
<dbReference type="InterPro" id="IPR011009">
    <property type="entry name" value="Kinase-like_dom_sf"/>
</dbReference>
<keyword evidence="4 8" id="KW-0418">Kinase</keyword>
<keyword evidence="6" id="KW-0472">Membrane</keyword>
<dbReference type="PANTHER" id="PTHR24345">
    <property type="entry name" value="SERINE/THREONINE-PROTEIN KINASE PLK"/>
    <property type="match status" value="1"/>
</dbReference>
<evidence type="ECO:0000256" key="5">
    <source>
        <dbReference type="ARBA" id="ARBA00022840"/>
    </source>
</evidence>
<dbReference type="EMBL" id="RAZM01000021">
    <property type="protein sequence ID" value="RLT80373.1"/>
    <property type="molecule type" value="Genomic_DNA"/>
</dbReference>
<dbReference type="GO" id="GO:0004674">
    <property type="term" value="F:protein serine/threonine kinase activity"/>
    <property type="evidence" value="ECO:0007669"/>
    <property type="project" value="UniProtKB-KW"/>
</dbReference>
<gene>
    <name evidence="8" type="ORF">D7Y07_08775</name>
</gene>
<accession>A0A3L8ACQ8</accession>
<evidence type="ECO:0000256" key="6">
    <source>
        <dbReference type="SAM" id="Phobius"/>
    </source>
</evidence>
<sequence length="383" mass="43448">MSDDTFTSGFIGQTMPPVDVAFTDIQEIYTSRSGWNRLFRCHRHGKLHVLKTLQPMYKGTAFYEQALKKEFNIGYQLEHPHICRTLGWENVPSVGCCILLEYVDGVTLKEFMQQGKLTRPMAVKIINELCSALQYIHSKQIVHRDLKPDNILITHNGNNVKLIDFSLSDCDDYDVLKLPAGTRYYLAPEMLQPDVSLDLRADIYSLGVIIGEMATALKDKQLASVSRKCTRRKREKRYVSVVEVANAVTVPRRKRLYMGMVAAVLAGVVCVGAYAVAGDLLPVSVSSSPSFYPVYGNQVCSESCLRLLASERMRMIHAADSLADERYWRADSLQLMQQLKAALDAEYPLPELRESAAYKCRWEGLQQEAERQLKQIKSLVRRR</sequence>
<dbReference type="Gene3D" id="1.10.510.10">
    <property type="entry name" value="Transferase(Phosphotransferase) domain 1"/>
    <property type="match status" value="1"/>
</dbReference>
<evidence type="ECO:0000256" key="3">
    <source>
        <dbReference type="ARBA" id="ARBA00022741"/>
    </source>
</evidence>
<evidence type="ECO:0000256" key="2">
    <source>
        <dbReference type="ARBA" id="ARBA00022679"/>
    </source>
</evidence>
<dbReference type="Proteomes" id="UP000267159">
    <property type="component" value="Unassembled WGS sequence"/>
</dbReference>
<organism evidence="8 9">
    <name type="scientific">Bacteroides acidifaciens</name>
    <dbReference type="NCBI Taxonomy" id="85831"/>
    <lineage>
        <taxon>Bacteria</taxon>
        <taxon>Pseudomonadati</taxon>
        <taxon>Bacteroidota</taxon>
        <taxon>Bacteroidia</taxon>
        <taxon>Bacteroidales</taxon>
        <taxon>Bacteroidaceae</taxon>
        <taxon>Bacteroides</taxon>
    </lineage>
</organism>